<dbReference type="AlphaFoldDB" id="A0AAJ0HN31"/>
<feature type="chain" id="PRO_5042469011" evidence="3">
    <location>
        <begin position="21"/>
        <end position="405"/>
    </location>
</feature>
<dbReference type="Proteomes" id="UP001275084">
    <property type="component" value="Unassembled WGS sequence"/>
</dbReference>
<feature type="region of interest" description="Disordered" evidence="1">
    <location>
        <begin position="350"/>
        <end position="405"/>
    </location>
</feature>
<feature type="region of interest" description="Disordered" evidence="1">
    <location>
        <begin position="198"/>
        <end position="218"/>
    </location>
</feature>
<proteinExistence type="predicted"/>
<feature type="transmembrane region" description="Helical" evidence="2">
    <location>
        <begin position="225"/>
        <end position="249"/>
    </location>
</feature>
<reference evidence="4" key="2">
    <citation type="submission" date="2023-06" db="EMBL/GenBank/DDBJ databases">
        <authorList>
            <consortium name="Lawrence Berkeley National Laboratory"/>
            <person name="Haridas S."/>
            <person name="Hensen N."/>
            <person name="Bonometti L."/>
            <person name="Westerberg I."/>
            <person name="Brannstrom I.O."/>
            <person name="Guillou S."/>
            <person name="Cros-Aarteil S."/>
            <person name="Calhoun S."/>
            <person name="Kuo A."/>
            <person name="Mondo S."/>
            <person name="Pangilinan J."/>
            <person name="Riley R."/>
            <person name="Labutti K."/>
            <person name="Andreopoulos B."/>
            <person name="Lipzen A."/>
            <person name="Chen C."/>
            <person name="Yanf M."/>
            <person name="Daum C."/>
            <person name="Ng V."/>
            <person name="Clum A."/>
            <person name="Steindorff A."/>
            <person name="Ohm R."/>
            <person name="Martin F."/>
            <person name="Silar P."/>
            <person name="Natvig D."/>
            <person name="Lalanne C."/>
            <person name="Gautier V."/>
            <person name="Ament-Velasquez S.L."/>
            <person name="Kruys A."/>
            <person name="Hutchinson M.I."/>
            <person name="Powell A.J."/>
            <person name="Barry K."/>
            <person name="Miller A.N."/>
            <person name="Grigoriev I.V."/>
            <person name="Debuchy R."/>
            <person name="Gladieux P."/>
            <person name="Thoren M.H."/>
            <person name="Johannesson H."/>
        </authorList>
    </citation>
    <scope>NUCLEOTIDE SEQUENCE</scope>
    <source>
        <strain evidence="4">CBS 955.72</strain>
    </source>
</reference>
<feature type="region of interest" description="Disordered" evidence="1">
    <location>
        <begin position="262"/>
        <end position="289"/>
    </location>
</feature>
<accession>A0AAJ0HN31</accession>
<protein>
    <submittedName>
        <fullName evidence="4">Uncharacterized protein</fullName>
    </submittedName>
</protein>
<evidence type="ECO:0000313" key="4">
    <source>
        <dbReference type="EMBL" id="KAK3357768.1"/>
    </source>
</evidence>
<name>A0AAJ0HN31_9PEZI</name>
<keyword evidence="2" id="KW-1133">Transmembrane helix</keyword>
<sequence>MAAFARRMLLLAALFSTTEAAAWRVFPRDDADWTPPAQTATVPNTDGSDPWTHLRVSHRPTDAPQLELRATTASIGINTCGFFPEDDRAMTCPEGIACTNIGSYRDCCVGADCTTSSFNSVCINFDDPACGSHSKGTTCCNQDANLPYCGTYIWSTPATPNQVFTLFQCDDKIFSGVAILYPEPRGVVTVTDVSTTSASTSSASTSSTATHAAADSGGSSAPVGAIVGGVIGGLAVIGFVVLGIFYMFFYGRRGQRGTYAAAAKGEPDGSNGHDATPASTQNPFPPTYNPTAYGGAPPHMYTQAYARAPSPAFSPDSNMPPLGITPSTVSHQAMSPEMEMLKAGGLIEVPTSPVSKEMPTSPSSREMPTSPMSKEMPTSPLSRELPTGPRATELPVSHYRSELPA</sequence>
<keyword evidence="2" id="KW-0472">Membrane</keyword>
<dbReference type="EMBL" id="JAUIQD010000003">
    <property type="protein sequence ID" value="KAK3357768.1"/>
    <property type="molecule type" value="Genomic_DNA"/>
</dbReference>
<keyword evidence="3" id="KW-0732">Signal</keyword>
<evidence type="ECO:0000313" key="5">
    <source>
        <dbReference type="Proteomes" id="UP001275084"/>
    </source>
</evidence>
<evidence type="ECO:0000256" key="1">
    <source>
        <dbReference type="SAM" id="MobiDB-lite"/>
    </source>
</evidence>
<gene>
    <name evidence="4" type="ORF">B0T25DRAFT_567018</name>
</gene>
<keyword evidence="2" id="KW-0812">Transmembrane</keyword>
<keyword evidence="5" id="KW-1185">Reference proteome</keyword>
<evidence type="ECO:0000256" key="3">
    <source>
        <dbReference type="SAM" id="SignalP"/>
    </source>
</evidence>
<feature type="signal peptide" evidence="3">
    <location>
        <begin position="1"/>
        <end position="20"/>
    </location>
</feature>
<comment type="caution">
    <text evidence="4">The sequence shown here is derived from an EMBL/GenBank/DDBJ whole genome shotgun (WGS) entry which is preliminary data.</text>
</comment>
<reference evidence="4" key="1">
    <citation type="journal article" date="2023" name="Mol. Phylogenet. Evol.">
        <title>Genome-scale phylogeny and comparative genomics of the fungal order Sordariales.</title>
        <authorList>
            <person name="Hensen N."/>
            <person name="Bonometti L."/>
            <person name="Westerberg I."/>
            <person name="Brannstrom I.O."/>
            <person name="Guillou S."/>
            <person name="Cros-Aarteil S."/>
            <person name="Calhoun S."/>
            <person name="Haridas S."/>
            <person name="Kuo A."/>
            <person name="Mondo S."/>
            <person name="Pangilinan J."/>
            <person name="Riley R."/>
            <person name="LaButti K."/>
            <person name="Andreopoulos B."/>
            <person name="Lipzen A."/>
            <person name="Chen C."/>
            <person name="Yan M."/>
            <person name="Daum C."/>
            <person name="Ng V."/>
            <person name="Clum A."/>
            <person name="Steindorff A."/>
            <person name="Ohm R.A."/>
            <person name="Martin F."/>
            <person name="Silar P."/>
            <person name="Natvig D.O."/>
            <person name="Lalanne C."/>
            <person name="Gautier V."/>
            <person name="Ament-Velasquez S.L."/>
            <person name="Kruys A."/>
            <person name="Hutchinson M.I."/>
            <person name="Powell A.J."/>
            <person name="Barry K."/>
            <person name="Miller A.N."/>
            <person name="Grigoriev I.V."/>
            <person name="Debuchy R."/>
            <person name="Gladieux P."/>
            <person name="Hiltunen Thoren M."/>
            <person name="Johannesson H."/>
        </authorList>
    </citation>
    <scope>NUCLEOTIDE SEQUENCE</scope>
    <source>
        <strain evidence="4">CBS 955.72</strain>
    </source>
</reference>
<evidence type="ECO:0000256" key="2">
    <source>
        <dbReference type="SAM" id="Phobius"/>
    </source>
</evidence>
<feature type="compositionally biased region" description="Polar residues" evidence="1">
    <location>
        <begin position="352"/>
        <end position="372"/>
    </location>
</feature>
<organism evidence="4 5">
    <name type="scientific">Lasiosphaeria hispida</name>
    <dbReference type="NCBI Taxonomy" id="260671"/>
    <lineage>
        <taxon>Eukaryota</taxon>
        <taxon>Fungi</taxon>
        <taxon>Dikarya</taxon>
        <taxon>Ascomycota</taxon>
        <taxon>Pezizomycotina</taxon>
        <taxon>Sordariomycetes</taxon>
        <taxon>Sordariomycetidae</taxon>
        <taxon>Sordariales</taxon>
        <taxon>Lasiosphaeriaceae</taxon>
        <taxon>Lasiosphaeria</taxon>
    </lineage>
</organism>